<dbReference type="InterPro" id="IPR036291">
    <property type="entry name" value="NAD(P)-bd_dom_sf"/>
</dbReference>
<sequence>MAALFADAPASSGADVGNLLKVGLIEAEDVSNAIAWLVSDQARYVTGIALPVDAVFAAR</sequence>
<evidence type="ECO:0000313" key="2">
    <source>
        <dbReference type="Proteomes" id="UP000028488"/>
    </source>
</evidence>
<dbReference type="RefSeq" id="WP_235214409.1">
    <property type="nucleotide sequence ID" value="NZ_CP008947.1"/>
</dbReference>
<organism evidence="1 2">
    <name type="scientific">Rhodococcus opacus</name>
    <name type="common">Nocardia opaca</name>
    <dbReference type="NCBI Taxonomy" id="37919"/>
    <lineage>
        <taxon>Bacteria</taxon>
        <taxon>Bacillati</taxon>
        <taxon>Actinomycetota</taxon>
        <taxon>Actinomycetes</taxon>
        <taxon>Mycobacteriales</taxon>
        <taxon>Nocardiaceae</taxon>
        <taxon>Rhodococcus</taxon>
    </lineage>
</organism>
<protein>
    <submittedName>
        <fullName evidence="1">Uncharacterized protein</fullName>
    </submittedName>
</protein>
<name>A0A076EF57_RHOOP</name>
<proteinExistence type="predicted"/>
<dbReference type="EMBL" id="CP008947">
    <property type="protein sequence ID" value="AII03797.1"/>
    <property type="molecule type" value="Genomic_DNA"/>
</dbReference>
<accession>A0A076EF57</accession>
<dbReference type="eggNOG" id="COG1028">
    <property type="taxonomic scope" value="Bacteria"/>
</dbReference>
<dbReference type="Proteomes" id="UP000028488">
    <property type="component" value="Chromosome"/>
</dbReference>
<gene>
    <name evidence="1" type="ORF">EP51_03895</name>
</gene>
<dbReference type="Gene3D" id="3.40.50.720">
    <property type="entry name" value="NAD(P)-binding Rossmann-like Domain"/>
    <property type="match status" value="1"/>
</dbReference>
<dbReference type="AlphaFoldDB" id="A0A076EF57"/>
<reference evidence="1 2" key="1">
    <citation type="submission" date="2014-07" db="EMBL/GenBank/DDBJ databases">
        <title>Genome Sequence of Rhodococcus opacus Strain R7, a Biodegrader of Mono- and Polycyclic Aromatic Hydrocarbons.</title>
        <authorList>
            <person name="Di Gennaro P."/>
            <person name="Zampolli J."/>
            <person name="Presti I."/>
            <person name="Cappelletti M."/>
            <person name="D'Ursi P."/>
            <person name="Orro A."/>
            <person name="Mezzelani A."/>
            <person name="Milanesi L."/>
        </authorList>
    </citation>
    <scope>NUCLEOTIDE SEQUENCE [LARGE SCALE GENOMIC DNA]</scope>
    <source>
        <strain evidence="1 2">R7</strain>
    </source>
</reference>
<dbReference type="SUPFAM" id="SSF51735">
    <property type="entry name" value="NAD(P)-binding Rossmann-fold domains"/>
    <property type="match status" value="1"/>
</dbReference>
<evidence type="ECO:0000313" key="1">
    <source>
        <dbReference type="EMBL" id="AII03797.1"/>
    </source>
</evidence>